<dbReference type="EMBL" id="JBBKYA010000003">
    <property type="protein sequence ID" value="MFD3276045.1"/>
    <property type="molecule type" value="Genomic_DNA"/>
</dbReference>
<evidence type="ECO:0000313" key="1">
    <source>
        <dbReference type="EMBL" id="MFD3276045.1"/>
    </source>
</evidence>
<sequence length="231" mass="26362">MRKFIYFLALLSMMACRRTTVPSSVQANPVVITQEKPREISLQLASITAYDIQENVNLKDELWVEYNLVAIKEGKILRMETASRFLGGVRQGDKIALHTIPALRMLLNPGDQLGLQVSLWELDDYTKDQHLLNQVNQWGGMLQVPLMMVEWSAVSNPISWFLWGARLGSLGLHYWSKQDGRDLLGVSELQWDWSALPKGKSTRFKRGNWNGGKAGLDAYQYGYAYRIQVNE</sequence>
<organism evidence="1 2">
    <name type="scientific">Aquirufa echingensis</name>
    <dbReference type="NCBI Taxonomy" id="3096516"/>
    <lineage>
        <taxon>Bacteria</taxon>
        <taxon>Pseudomonadati</taxon>
        <taxon>Bacteroidota</taxon>
        <taxon>Cytophagia</taxon>
        <taxon>Cytophagales</taxon>
        <taxon>Flectobacillaceae</taxon>
        <taxon>Aquirufa</taxon>
    </lineage>
</organism>
<comment type="caution">
    <text evidence="1">The sequence shown here is derived from an EMBL/GenBank/DDBJ whole genome shotgun (WGS) entry which is preliminary data.</text>
</comment>
<accession>A0ABW6CYP5</accession>
<dbReference type="Proteomes" id="UP001598114">
    <property type="component" value="Unassembled WGS sequence"/>
</dbReference>
<reference evidence="1 2" key="1">
    <citation type="submission" date="2024-03" db="EMBL/GenBank/DDBJ databases">
        <title>Aquirufa genome sequencing.</title>
        <authorList>
            <person name="Pitt A."/>
            <person name="Hahn M.W."/>
        </authorList>
    </citation>
    <scope>NUCLEOTIDE SEQUENCE [LARGE SCALE GENOMIC DNA]</scope>
    <source>
        <strain evidence="1 2">PLAD-142S6K</strain>
    </source>
</reference>
<protein>
    <recommendedName>
        <fullName evidence="3">DUF3575 domain-containing protein</fullName>
    </recommendedName>
</protein>
<evidence type="ECO:0008006" key="3">
    <source>
        <dbReference type="Google" id="ProtNLM"/>
    </source>
</evidence>
<proteinExistence type="predicted"/>
<dbReference type="PROSITE" id="PS51257">
    <property type="entry name" value="PROKAR_LIPOPROTEIN"/>
    <property type="match status" value="1"/>
</dbReference>
<keyword evidence="2" id="KW-1185">Reference proteome</keyword>
<gene>
    <name evidence="1" type="ORF">SKC38_07390</name>
</gene>
<dbReference type="RefSeq" id="WP_377976498.1">
    <property type="nucleotide sequence ID" value="NZ_JBBKYA010000003.1"/>
</dbReference>
<name>A0ABW6CYP5_9BACT</name>
<evidence type="ECO:0000313" key="2">
    <source>
        <dbReference type="Proteomes" id="UP001598114"/>
    </source>
</evidence>